<keyword evidence="1" id="KW-0472">Membrane</keyword>
<keyword evidence="1" id="KW-0812">Transmembrane</keyword>
<feature type="transmembrane region" description="Helical" evidence="1">
    <location>
        <begin position="96"/>
        <end position="116"/>
    </location>
</feature>
<evidence type="ECO:0000256" key="1">
    <source>
        <dbReference type="SAM" id="Phobius"/>
    </source>
</evidence>
<gene>
    <name evidence="2" type="ORF">AVEN_231144_1</name>
</gene>
<keyword evidence="1" id="KW-1133">Transmembrane helix</keyword>
<evidence type="ECO:0000313" key="3">
    <source>
        <dbReference type="Proteomes" id="UP000499080"/>
    </source>
</evidence>
<name>A0A4Y2L0H8_ARAVE</name>
<accession>A0A4Y2L0H8</accession>
<protein>
    <submittedName>
        <fullName evidence="2">Uncharacterized protein</fullName>
    </submittedName>
</protein>
<evidence type="ECO:0000313" key="2">
    <source>
        <dbReference type="EMBL" id="GBN07136.1"/>
    </source>
</evidence>
<dbReference type="AlphaFoldDB" id="A0A4Y2L0H8"/>
<organism evidence="2 3">
    <name type="scientific">Araneus ventricosus</name>
    <name type="common">Orbweaver spider</name>
    <name type="synonym">Epeira ventricosa</name>
    <dbReference type="NCBI Taxonomy" id="182803"/>
    <lineage>
        <taxon>Eukaryota</taxon>
        <taxon>Metazoa</taxon>
        <taxon>Ecdysozoa</taxon>
        <taxon>Arthropoda</taxon>
        <taxon>Chelicerata</taxon>
        <taxon>Arachnida</taxon>
        <taxon>Araneae</taxon>
        <taxon>Araneomorphae</taxon>
        <taxon>Entelegynae</taxon>
        <taxon>Araneoidea</taxon>
        <taxon>Araneidae</taxon>
        <taxon>Araneus</taxon>
    </lineage>
</organism>
<keyword evidence="3" id="KW-1185">Reference proteome</keyword>
<comment type="caution">
    <text evidence="2">The sequence shown here is derived from an EMBL/GenBank/DDBJ whole genome shotgun (WGS) entry which is preliminary data.</text>
</comment>
<dbReference type="Proteomes" id="UP000499080">
    <property type="component" value="Unassembled WGS sequence"/>
</dbReference>
<dbReference type="EMBL" id="BGPR01005135">
    <property type="protein sequence ID" value="GBN07136.1"/>
    <property type="molecule type" value="Genomic_DNA"/>
</dbReference>
<proteinExistence type="predicted"/>
<sequence length="119" mass="13490">MVPGRMASRFTVEEMVESIIECGDDISLEDIHIRYGYLARKEPTDTATEWMIKLQSLAANKFGENTIPGIYRLMDISKSGNTEQIASSIKIVLTNLLLSLLILLSKFLLTLLLVIWKWT</sequence>
<reference evidence="2 3" key="1">
    <citation type="journal article" date="2019" name="Sci. Rep.">
        <title>Orb-weaving spider Araneus ventricosus genome elucidates the spidroin gene catalogue.</title>
        <authorList>
            <person name="Kono N."/>
            <person name="Nakamura H."/>
            <person name="Ohtoshi R."/>
            <person name="Moran D.A.P."/>
            <person name="Shinohara A."/>
            <person name="Yoshida Y."/>
            <person name="Fujiwara M."/>
            <person name="Mori M."/>
            <person name="Tomita M."/>
            <person name="Arakawa K."/>
        </authorList>
    </citation>
    <scope>NUCLEOTIDE SEQUENCE [LARGE SCALE GENOMIC DNA]</scope>
</reference>